<gene>
    <name evidence="3" type="primary">LOC100205095</name>
</gene>
<dbReference type="SMART" id="SM00454">
    <property type="entry name" value="SAM"/>
    <property type="match status" value="1"/>
</dbReference>
<reference evidence="3" key="1">
    <citation type="submission" date="2025-08" db="UniProtKB">
        <authorList>
            <consortium name="RefSeq"/>
        </authorList>
    </citation>
    <scope>IDENTIFICATION</scope>
</reference>
<dbReference type="Gene3D" id="1.10.150.50">
    <property type="entry name" value="Transcription Factor, Ets-1"/>
    <property type="match status" value="1"/>
</dbReference>
<dbReference type="PROSITE" id="PS50105">
    <property type="entry name" value="SAM_DOMAIN"/>
    <property type="match status" value="1"/>
</dbReference>
<dbReference type="Pfam" id="PF00536">
    <property type="entry name" value="SAM_1"/>
    <property type="match status" value="1"/>
</dbReference>
<dbReference type="RefSeq" id="XP_065661217.1">
    <property type="nucleotide sequence ID" value="XM_065805145.1"/>
</dbReference>
<keyword evidence="2" id="KW-1185">Reference proteome</keyword>
<evidence type="ECO:0000313" key="3">
    <source>
        <dbReference type="RefSeq" id="XP_065661217.1"/>
    </source>
</evidence>
<dbReference type="PANTHER" id="PTHR46829:SF1">
    <property type="entry name" value="STERILE ALPHA MOTIF DOMAIN-CONTAINING PROTEIN 15"/>
    <property type="match status" value="1"/>
</dbReference>
<accession>A0ABM4CHL2</accession>
<evidence type="ECO:0000313" key="2">
    <source>
        <dbReference type="Proteomes" id="UP001652625"/>
    </source>
</evidence>
<dbReference type="PANTHER" id="PTHR46829">
    <property type="entry name" value="STERILE ALPHA MOTIF DOMAIN-CONTAINING PROTEIN 15"/>
    <property type="match status" value="1"/>
</dbReference>
<dbReference type="Proteomes" id="UP001652625">
    <property type="component" value="Chromosome 09"/>
</dbReference>
<protein>
    <submittedName>
        <fullName evidence="3">Sterile alpha motif domain-containing protein 15 isoform X2</fullName>
    </submittedName>
</protein>
<name>A0ABM4CHL2_HYDVU</name>
<evidence type="ECO:0000259" key="1">
    <source>
        <dbReference type="PROSITE" id="PS50105"/>
    </source>
</evidence>
<dbReference type="InterPro" id="IPR013761">
    <property type="entry name" value="SAM/pointed_sf"/>
</dbReference>
<dbReference type="GeneID" id="100205095"/>
<proteinExistence type="predicted"/>
<feature type="domain" description="SAM" evidence="1">
    <location>
        <begin position="21"/>
        <end position="85"/>
    </location>
</feature>
<sequence>MNSVYSEPAFDENGVPMVFSWSVADVGLWVRDVLQYPEYEECFVKNFINGQKLIYIDASVLPRIGVTNFLHIMDIASKVRVLLGIEDPFWNRSITLPSRNPVGHFLERKSITGNNSDRLTFIEHLQYLSMFSEHK</sequence>
<dbReference type="SUPFAM" id="SSF47769">
    <property type="entry name" value="SAM/Pointed domain"/>
    <property type="match status" value="1"/>
</dbReference>
<dbReference type="InterPro" id="IPR001660">
    <property type="entry name" value="SAM"/>
</dbReference>
<organism evidence="2 3">
    <name type="scientific">Hydra vulgaris</name>
    <name type="common">Hydra</name>
    <name type="synonym">Hydra attenuata</name>
    <dbReference type="NCBI Taxonomy" id="6087"/>
    <lineage>
        <taxon>Eukaryota</taxon>
        <taxon>Metazoa</taxon>
        <taxon>Cnidaria</taxon>
        <taxon>Hydrozoa</taxon>
        <taxon>Hydroidolina</taxon>
        <taxon>Anthoathecata</taxon>
        <taxon>Aplanulata</taxon>
        <taxon>Hydridae</taxon>
        <taxon>Hydra</taxon>
    </lineage>
</organism>